<keyword evidence="1" id="KW-0472">Membrane</keyword>
<reference evidence="2 3" key="1">
    <citation type="journal article" date="2018" name="Nat. Ecol. Evol.">
        <title>Pezizomycetes genomes reveal the molecular basis of ectomycorrhizal truffle lifestyle.</title>
        <authorList>
            <person name="Murat C."/>
            <person name="Payen T."/>
            <person name="Noel B."/>
            <person name="Kuo A."/>
            <person name="Morin E."/>
            <person name="Chen J."/>
            <person name="Kohler A."/>
            <person name="Krizsan K."/>
            <person name="Balestrini R."/>
            <person name="Da Silva C."/>
            <person name="Montanini B."/>
            <person name="Hainaut M."/>
            <person name="Levati E."/>
            <person name="Barry K.W."/>
            <person name="Belfiori B."/>
            <person name="Cichocki N."/>
            <person name="Clum A."/>
            <person name="Dockter R.B."/>
            <person name="Fauchery L."/>
            <person name="Guy J."/>
            <person name="Iotti M."/>
            <person name="Le Tacon F."/>
            <person name="Lindquist E.A."/>
            <person name="Lipzen A."/>
            <person name="Malagnac F."/>
            <person name="Mello A."/>
            <person name="Molinier V."/>
            <person name="Miyauchi S."/>
            <person name="Poulain J."/>
            <person name="Riccioni C."/>
            <person name="Rubini A."/>
            <person name="Sitrit Y."/>
            <person name="Splivallo R."/>
            <person name="Traeger S."/>
            <person name="Wang M."/>
            <person name="Zifcakova L."/>
            <person name="Wipf D."/>
            <person name="Zambonelli A."/>
            <person name="Paolocci F."/>
            <person name="Nowrousian M."/>
            <person name="Ottonello S."/>
            <person name="Baldrian P."/>
            <person name="Spatafora J.W."/>
            <person name="Henrissat B."/>
            <person name="Nagy L.G."/>
            <person name="Aury J.M."/>
            <person name="Wincker P."/>
            <person name="Grigoriev I.V."/>
            <person name="Bonfante P."/>
            <person name="Martin F.M."/>
        </authorList>
    </citation>
    <scope>NUCLEOTIDE SEQUENCE [LARGE SCALE GENOMIC DNA]</scope>
    <source>
        <strain evidence="2 3">RN42</strain>
    </source>
</reference>
<dbReference type="Pfam" id="PF12351">
    <property type="entry name" value="Fig1"/>
    <property type="match status" value="1"/>
</dbReference>
<dbReference type="GO" id="GO:0043332">
    <property type="term" value="C:mating projection tip"/>
    <property type="evidence" value="ECO:0007669"/>
    <property type="project" value="TreeGrafter"/>
</dbReference>
<dbReference type="GO" id="GO:0016020">
    <property type="term" value="C:membrane"/>
    <property type="evidence" value="ECO:0007669"/>
    <property type="project" value="InterPro"/>
</dbReference>
<organism evidence="2 3">
    <name type="scientific">Ascobolus immersus RN42</name>
    <dbReference type="NCBI Taxonomy" id="1160509"/>
    <lineage>
        <taxon>Eukaryota</taxon>
        <taxon>Fungi</taxon>
        <taxon>Dikarya</taxon>
        <taxon>Ascomycota</taxon>
        <taxon>Pezizomycotina</taxon>
        <taxon>Pezizomycetes</taxon>
        <taxon>Pezizales</taxon>
        <taxon>Ascobolaceae</taxon>
        <taxon>Ascobolus</taxon>
    </lineage>
</organism>
<dbReference type="PANTHER" id="PTHR28092:SF1">
    <property type="entry name" value="FACTOR-INDUCED GENE 1 PROTEIN"/>
    <property type="match status" value="1"/>
</dbReference>
<evidence type="ECO:0000313" key="2">
    <source>
        <dbReference type="EMBL" id="RPA84327.1"/>
    </source>
</evidence>
<dbReference type="Proteomes" id="UP000275078">
    <property type="component" value="Unassembled WGS sequence"/>
</dbReference>
<dbReference type="InterPro" id="IPR033481">
    <property type="entry name" value="Dni1/Fig1"/>
</dbReference>
<proteinExistence type="predicted"/>
<feature type="transmembrane region" description="Helical" evidence="1">
    <location>
        <begin position="206"/>
        <end position="229"/>
    </location>
</feature>
<dbReference type="PANTHER" id="PTHR28092">
    <property type="entry name" value="FACTOR-INDUCED GENE 1 PROTEIN"/>
    <property type="match status" value="1"/>
</dbReference>
<dbReference type="EMBL" id="ML119659">
    <property type="protein sequence ID" value="RPA84327.1"/>
    <property type="molecule type" value="Genomic_DNA"/>
</dbReference>
<sequence length="253" mass="27371">VAIALLLAGCSSSSPLIPSIYLISLWYDKSAPPTYNGAIVDPTTPRLIGDIVKNAHMETRVGYFGVCVNPTGGSWLCSANASSLAAQIQTEDDPLNLIWVADTFRANIVFPYLLIIAVILAFITLLILATYPNSDREYENGPTRRRLPGLFISQISLAVIFVAGIFVLVSVLWQHTASVAAATIAANLGNGSIESGVGVTSMVLGWFSFALLMIVVIGLLVMILSIHLVERLADREEYDDDDLEDDDDLRGDR</sequence>
<feature type="non-terminal residue" evidence="2">
    <location>
        <position position="1"/>
    </location>
</feature>
<keyword evidence="1" id="KW-1133">Transmembrane helix</keyword>
<accession>A0A3N4IFW0</accession>
<dbReference type="GO" id="GO:0000747">
    <property type="term" value="P:conjugation with cellular fusion"/>
    <property type="evidence" value="ECO:0007669"/>
    <property type="project" value="TreeGrafter"/>
</dbReference>
<feature type="transmembrane region" description="Helical" evidence="1">
    <location>
        <begin position="109"/>
        <end position="129"/>
    </location>
</feature>
<feature type="transmembrane region" description="Helical" evidence="1">
    <location>
        <begin position="150"/>
        <end position="173"/>
    </location>
</feature>
<evidence type="ECO:0000313" key="3">
    <source>
        <dbReference type="Proteomes" id="UP000275078"/>
    </source>
</evidence>
<dbReference type="OrthoDB" id="3550957at2759"/>
<gene>
    <name evidence="2" type="ORF">BJ508DRAFT_206317</name>
</gene>
<protein>
    <recommendedName>
        <fullName evidence="4">Membrane fusion mating protein FIG1</fullName>
    </recommendedName>
</protein>
<name>A0A3N4IFW0_ASCIM</name>
<dbReference type="AlphaFoldDB" id="A0A3N4IFW0"/>
<keyword evidence="3" id="KW-1185">Reference proteome</keyword>
<dbReference type="STRING" id="1160509.A0A3N4IFW0"/>
<evidence type="ECO:0000256" key="1">
    <source>
        <dbReference type="SAM" id="Phobius"/>
    </source>
</evidence>
<keyword evidence="1" id="KW-0812">Transmembrane</keyword>
<evidence type="ECO:0008006" key="4">
    <source>
        <dbReference type="Google" id="ProtNLM"/>
    </source>
</evidence>